<dbReference type="SUPFAM" id="SSF101690">
    <property type="entry name" value="PAZ domain"/>
    <property type="match status" value="1"/>
</dbReference>
<dbReference type="InterPro" id="IPR036397">
    <property type="entry name" value="RNaseH_sf"/>
</dbReference>
<protein>
    <submittedName>
        <fullName evidence="4">Eukaryotic translation initiation factor 2C</fullName>
    </submittedName>
</protein>
<evidence type="ECO:0000259" key="2">
    <source>
        <dbReference type="PROSITE" id="PS50821"/>
    </source>
</evidence>
<evidence type="ECO:0000256" key="1">
    <source>
        <dbReference type="SAM" id="MobiDB-lite"/>
    </source>
</evidence>
<name>A0A9P3LWB9_9FUNG</name>
<comment type="caution">
    <text evidence="4">The sequence shown here is derived from an EMBL/GenBank/DDBJ whole genome shotgun (WGS) entry which is preliminary data.</text>
</comment>
<organism evidence="4 5">
    <name type="scientific">Entomortierella parvispora</name>
    <dbReference type="NCBI Taxonomy" id="205924"/>
    <lineage>
        <taxon>Eukaryota</taxon>
        <taxon>Fungi</taxon>
        <taxon>Fungi incertae sedis</taxon>
        <taxon>Mucoromycota</taxon>
        <taxon>Mortierellomycotina</taxon>
        <taxon>Mortierellomycetes</taxon>
        <taxon>Mortierellales</taxon>
        <taxon>Mortierellaceae</taxon>
        <taxon>Entomortierella</taxon>
    </lineage>
</organism>
<evidence type="ECO:0000259" key="3">
    <source>
        <dbReference type="PROSITE" id="PS50822"/>
    </source>
</evidence>
<dbReference type="GO" id="GO:0003743">
    <property type="term" value="F:translation initiation factor activity"/>
    <property type="evidence" value="ECO:0007669"/>
    <property type="project" value="UniProtKB-KW"/>
</dbReference>
<dbReference type="SUPFAM" id="SSF53098">
    <property type="entry name" value="Ribonuclease H-like"/>
    <property type="match status" value="1"/>
</dbReference>
<dbReference type="Pfam" id="PF16488">
    <property type="entry name" value="ArgoL2"/>
    <property type="match status" value="1"/>
</dbReference>
<dbReference type="InterPro" id="IPR012337">
    <property type="entry name" value="RNaseH-like_sf"/>
</dbReference>
<dbReference type="InterPro" id="IPR036085">
    <property type="entry name" value="PAZ_dom_sf"/>
</dbReference>
<dbReference type="Proteomes" id="UP000827284">
    <property type="component" value="Unassembled WGS sequence"/>
</dbReference>
<dbReference type="PROSITE" id="PS50821">
    <property type="entry name" value="PAZ"/>
    <property type="match status" value="1"/>
</dbReference>
<dbReference type="InterPro" id="IPR003165">
    <property type="entry name" value="Piwi"/>
</dbReference>
<accession>A0A9P3LWB9</accession>
<evidence type="ECO:0000313" key="4">
    <source>
        <dbReference type="EMBL" id="GJJ72922.1"/>
    </source>
</evidence>
<dbReference type="InterPro" id="IPR032474">
    <property type="entry name" value="Argonaute_N"/>
</dbReference>
<sequence length="870" mass="97132">MDSPSSSSVSSASSSRPVISSGVTSSGLHLTEFVKRPNTGRNGRTVRIQANFFEITQLPNINVQHYDVTITPDVPPLVNRRVFENLVQVFGASDFNASHPVFDGRKNIFSPKMFGFDSKTFEIILPEDRPPPGVTRRLPPRSFRVKIKKAADINLEELHQFLAGKMTLTNNCRTAIMALDVLIRHKPSMTYATVGRSFFTPAGARQISGGVEVWSGFYQSARPTLGKMMINLDVASTAYYQPGPLIELAVKILGLYSPDDLRRAFNNERNRRKLEQAIRGLQVKVIHRAEVRRKFKILKLTPTPASATTFLKDDVRTDVATYFTETYGRGLQFPFLPCVVTGRDIFLPMEICSVIEGQRHVKKLNEVQTADMIKFTCQPPQVRANKIMGGLQVLDFQHNEFLQDFGLKVSHQMMEIGARILPPPMICYHEASNVARFTPRNGAWNLKDKKVAMGATLGSWSVVVFEHERAFPRSSVQKFIRELVVTCVDTGMSIPNATPPITYANPHGDIERQLKDAWLLAGNAVKSQPQLLVCILPNTGVPLYANIKRVSDTIIGIPTQCVQKSHTMNPKKQYCANVCLKINVKLGGMNSFLSPQQTPFLTDRPTILFGADVSHPSPGDNTRPSIASLVGSMDAKAARYAATVRVQTARTETIADLGGMVVELLKTFYQTCGQKPERILFYRDGVSEGQFAEVLRSEVASVRAACTALDINYRPTITFVVVQKRHHARFFPLRREDADNIGNCMAGTVVDTDVVHPYEFDFYLQSHAGLQGTSRPTHYHVLYDENRFSADTLQDFTYKLCHLFARCTRTVSMVPPAFYAHLVAARARFHARGSWSDHESVESSSTSGGGMDDSSYLAVKQELLRVMYFM</sequence>
<evidence type="ECO:0000313" key="5">
    <source>
        <dbReference type="Proteomes" id="UP000827284"/>
    </source>
</evidence>
<dbReference type="InterPro" id="IPR014811">
    <property type="entry name" value="ArgoL1"/>
</dbReference>
<dbReference type="PANTHER" id="PTHR22891">
    <property type="entry name" value="EUKARYOTIC TRANSLATION INITIATION FACTOR 2C"/>
    <property type="match status" value="1"/>
</dbReference>
<dbReference type="PROSITE" id="PS50822">
    <property type="entry name" value="PIWI"/>
    <property type="match status" value="1"/>
</dbReference>
<dbReference type="InterPro" id="IPR032473">
    <property type="entry name" value="Argonaute_Mid_dom"/>
</dbReference>
<dbReference type="GO" id="GO:0003723">
    <property type="term" value="F:RNA binding"/>
    <property type="evidence" value="ECO:0007669"/>
    <property type="project" value="InterPro"/>
</dbReference>
<feature type="domain" description="Piwi" evidence="3">
    <location>
        <begin position="531"/>
        <end position="832"/>
    </location>
</feature>
<gene>
    <name evidence="4" type="ORF">EMPS_05280</name>
</gene>
<keyword evidence="4" id="KW-0396">Initiation factor</keyword>
<feature type="region of interest" description="Disordered" evidence="1">
    <location>
        <begin position="1"/>
        <end position="23"/>
    </location>
</feature>
<dbReference type="CDD" id="cd02846">
    <property type="entry name" value="PAZ_argonaute_like"/>
    <property type="match status" value="1"/>
</dbReference>
<dbReference type="OrthoDB" id="10252740at2759"/>
<dbReference type="EMBL" id="BQFW01000007">
    <property type="protein sequence ID" value="GJJ72922.1"/>
    <property type="molecule type" value="Genomic_DNA"/>
</dbReference>
<dbReference type="Pfam" id="PF08699">
    <property type="entry name" value="ArgoL1"/>
    <property type="match status" value="1"/>
</dbReference>
<dbReference type="CDD" id="cd04657">
    <property type="entry name" value="Piwi_ago-like"/>
    <property type="match status" value="1"/>
</dbReference>
<dbReference type="InterPro" id="IPR032472">
    <property type="entry name" value="ArgoL2"/>
</dbReference>
<dbReference type="AlphaFoldDB" id="A0A9P3LWB9"/>
<dbReference type="SMART" id="SM00950">
    <property type="entry name" value="Piwi"/>
    <property type="match status" value="1"/>
</dbReference>
<dbReference type="Pfam" id="PF16487">
    <property type="entry name" value="ArgoMid"/>
    <property type="match status" value="1"/>
</dbReference>
<feature type="domain" description="PAZ" evidence="2">
    <location>
        <begin position="244"/>
        <end position="356"/>
    </location>
</feature>
<dbReference type="SMART" id="SM01163">
    <property type="entry name" value="DUF1785"/>
    <property type="match status" value="1"/>
</dbReference>
<keyword evidence="5" id="KW-1185">Reference proteome</keyword>
<keyword evidence="4" id="KW-0648">Protein biosynthesis</keyword>
<dbReference type="Gene3D" id="3.30.420.10">
    <property type="entry name" value="Ribonuclease H-like superfamily/Ribonuclease H"/>
    <property type="match status" value="1"/>
</dbReference>
<dbReference type="Pfam" id="PF02171">
    <property type="entry name" value="Piwi"/>
    <property type="match status" value="1"/>
</dbReference>
<dbReference type="Gene3D" id="2.170.260.10">
    <property type="entry name" value="paz domain"/>
    <property type="match status" value="1"/>
</dbReference>
<dbReference type="Pfam" id="PF16486">
    <property type="entry name" value="ArgoN"/>
    <property type="match status" value="1"/>
</dbReference>
<dbReference type="InterPro" id="IPR003100">
    <property type="entry name" value="PAZ_dom"/>
</dbReference>
<dbReference type="InterPro" id="IPR045246">
    <property type="entry name" value="Piwi_ago-like"/>
</dbReference>
<reference evidence="4" key="1">
    <citation type="submission" date="2021-11" db="EMBL/GenBank/DDBJ databases">
        <authorList>
            <person name="Herlambang A."/>
            <person name="Guo Y."/>
            <person name="Takashima Y."/>
            <person name="Nishizawa T."/>
        </authorList>
    </citation>
    <scope>NUCLEOTIDE SEQUENCE</scope>
    <source>
        <strain evidence="4">E1425</strain>
    </source>
</reference>
<dbReference type="Pfam" id="PF02170">
    <property type="entry name" value="PAZ"/>
    <property type="match status" value="1"/>
</dbReference>
<dbReference type="Gene3D" id="3.40.50.2300">
    <property type="match status" value="1"/>
</dbReference>
<proteinExistence type="predicted"/>
<reference evidence="4" key="2">
    <citation type="journal article" date="2022" name="Microbiol. Resour. Announc.">
        <title>Whole-Genome Sequence of Entomortierella parvispora E1425, a Mucoromycotan Fungus Associated with Burkholderiaceae-Related Endosymbiotic Bacteria.</title>
        <authorList>
            <person name="Herlambang A."/>
            <person name="Guo Y."/>
            <person name="Takashima Y."/>
            <person name="Narisawa K."/>
            <person name="Ohta H."/>
            <person name="Nishizawa T."/>
        </authorList>
    </citation>
    <scope>NUCLEOTIDE SEQUENCE</scope>
    <source>
        <strain evidence="4">E1425</strain>
    </source>
</reference>